<evidence type="ECO:0000256" key="1">
    <source>
        <dbReference type="SAM" id="Phobius"/>
    </source>
</evidence>
<reference evidence="3" key="1">
    <citation type="journal article" date="2011" name="Environ. Microbiol.">
        <title>Genomic insights into the metabolic potential of the polycyclic aromatic hydrocarbon degrading sulfate-reducing Deltaproteobacterium N47.</title>
        <authorList>
            <person name="Bergmann F."/>
            <person name="Selesi D."/>
            <person name="Weinmaier T."/>
            <person name="Tischler P."/>
            <person name="Rattei T."/>
            <person name="Meckenstock R.U."/>
        </authorList>
    </citation>
    <scope>NUCLEOTIDE SEQUENCE</scope>
</reference>
<evidence type="ECO:0000259" key="2">
    <source>
        <dbReference type="Pfam" id="PF09028"/>
    </source>
</evidence>
<gene>
    <name evidence="3" type="ORF">N47_E48870</name>
</gene>
<dbReference type="InterPro" id="IPR015117">
    <property type="entry name" value="IdeS"/>
</dbReference>
<keyword evidence="1" id="KW-0812">Transmembrane</keyword>
<name>E1YJC1_9BACT</name>
<dbReference type="EMBL" id="FR695877">
    <property type="protein sequence ID" value="CBX31375.1"/>
    <property type="molecule type" value="Genomic_DNA"/>
</dbReference>
<dbReference type="Pfam" id="PF09028">
    <property type="entry name" value="Mac-1"/>
    <property type="match status" value="1"/>
</dbReference>
<dbReference type="AlphaFoldDB" id="E1YJC1"/>
<sequence>MLSILETPGGGFWNTYSFDKYIIGLTATGPAQIMSKIDNFLHDGDSIALTIIGGNLIPNHAISLWGFDYESDDKGNITYTDVYVTDSDDNYIGLKRYGLNFYNNKYYLDNFIYNNSKNWYLGSAVALKKAPFSSAKQVPEPSLILLFCIGLFSIAGIKAGIKKK</sequence>
<feature type="transmembrane region" description="Helical" evidence="1">
    <location>
        <begin position="143"/>
        <end position="161"/>
    </location>
</feature>
<feature type="domain" description="Ig protease IdeS" evidence="2">
    <location>
        <begin position="59"/>
        <end position="117"/>
    </location>
</feature>
<organism evidence="3">
    <name type="scientific">uncultured Desulfobacterium sp</name>
    <dbReference type="NCBI Taxonomy" id="201089"/>
    <lineage>
        <taxon>Bacteria</taxon>
        <taxon>Pseudomonadati</taxon>
        <taxon>Thermodesulfobacteriota</taxon>
        <taxon>Desulfobacteria</taxon>
        <taxon>Desulfobacterales</taxon>
        <taxon>Desulfobacteriaceae</taxon>
        <taxon>Desulfobacterium</taxon>
        <taxon>environmental samples</taxon>
    </lineage>
</organism>
<proteinExistence type="predicted"/>
<dbReference type="GO" id="GO:0008233">
    <property type="term" value="F:peptidase activity"/>
    <property type="evidence" value="ECO:0007669"/>
    <property type="project" value="InterPro"/>
</dbReference>
<dbReference type="Gene3D" id="3.90.70.10">
    <property type="entry name" value="Cysteine proteinases"/>
    <property type="match status" value="1"/>
</dbReference>
<dbReference type="InterPro" id="IPR038765">
    <property type="entry name" value="Papain-like_cys_pep_sf"/>
</dbReference>
<dbReference type="SUPFAM" id="SSF54001">
    <property type="entry name" value="Cysteine proteinases"/>
    <property type="match status" value="1"/>
</dbReference>
<keyword evidence="1" id="KW-1133">Transmembrane helix</keyword>
<dbReference type="InterPro" id="IPR013424">
    <property type="entry name" value="Ice-binding_C"/>
</dbReference>
<accession>E1YJC1</accession>
<evidence type="ECO:0000313" key="3">
    <source>
        <dbReference type="EMBL" id="CBX31375.1"/>
    </source>
</evidence>
<protein>
    <recommendedName>
        <fullName evidence="2">Ig protease IdeS domain-containing protein</fullName>
    </recommendedName>
</protein>
<keyword evidence="1" id="KW-0472">Membrane</keyword>
<dbReference type="NCBIfam" id="TIGR02595">
    <property type="entry name" value="PEP_CTERM"/>
    <property type="match status" value="1"/>
</dbReference>